<gene>
    <name evidence="2" type="ORF">EYF80_065840</name>
</gene>
<evidence type="ECO:0000313" key="3">
    <source>
        <dbReference type="Proteomes" id="UP000314294"/>
    </source>
</evidence>
<dbReference type="EMBL" id="SRLO01016613">
    <property type="protein sequence ID" value="TNN24036.1"/>
    <property type="molecule type" value="Genomic_DNA"/>
</dbReference>
<dbReference type="AlphaFoldDB" id="A0A4Z2E530"/>
<sequence>MSALRRSGGEGRPRPGVEPGREDQTGGSAWPLAAGPVASTERLGSHRAAPVQGGGGGRGHGQARRGTRCHAI</sequence>
<protein>
    <submittedName>
        <fullName evidence="2">Uncharacterized protein</fullName>
    </submittedName>
</protein>
<keyword evidence="3" id="KW-1185">Reference proteome</keyword>
<accession>A0A4Z2E530</accession>
<feature type="compositionally biased region" description="Basic and acidic residues" evidence="1">
    <location>
        <begin position="7"/>
        <end position="24"/>
    </location>
</feature>
<organism evidence="2 3">
    <name type="scientific">Liparis tanakae</name>
    <name type="common">Tanaka's snailfish</name>
    <dbReference type="NCBI Taxonomy" id="230148"/>
    <lineage>
        <taxon>Eukaryota</taxon>
        <taxon>Metazoa</taxon>
        <taxon>Chordata</taxon>
        <taxon>Craniata</taxon>
        <taxon>Vertebrata</taxon>
        <taxon>Euteleostomi</taxon>
        <taxon>Actinopterygii</taxon>
        <taxon>Neopterygii</taxon>
        <taxon>Teleostei</taxon>
        <taxon>Neoteleostei</taxon>
        <taxon>Acanthomorphata</taxon>
        <taxon>Eupercaria</taxon>
        <taxon>Perciformes</taxon>
        <taxon>Cottioidei</taxon>
        <taxon>Cottales</taxon>
        <taxon>Liparidae</taxon>
        <taxon>Liparis</taxon>
    </lineage>
</organism>
<comment type="caution">
    <text evidence="2">The sequence shown here is derived from an EMBL/GenBank/DDBJ whole genome shotgun (WGS) entry which is preliminary data.</text>
</comment>
<dbReference type="Proteomes" id="UP000314294">
    <property type="component" value="Unassembled WGS sequence"/>
</dbReference>
<name>A0A4Z2E530_9TELE</name>
<evidence type="ECO:0000313" key="2">
    <source>
        <dbReference type="EMBL" id="TNN24036.1"/>
    </source>
</evidence>
<evidence type="ECO:0000256" key="1">
    <source>
        <dbReference type="SAM" id="MobiDB-lite"/>
    </source>
</evidence>
<reference evidence="2 3" key="1">
    <citation type="submission" date="2019-03" db="EMBL/GenBank/DDBJ databases">
        <title>First draft genome of Liparis tanakae, snailfish: a comprehensive survey of snailfish specific genes.</title>
        <authorList>
            <person name="Kim W."/>
            <person name="Song I."/>
            <person name="Jeong J.-H."/>
            <person name="Kim D."/>
            <person name="Kim S."/>
            <person name="Ryu S."/>
            <person name="Song J.Y."/>
            <person name="Lee S.K."/>
        </authorList>
    </citation>
    <scope>NUCLEOTIDE SEQUENCE [LARGE SCALE GENOMIC DNA]</scope>
    <source>
        <tissue evidence="2">Muscle</tissue>
    </source>
</reference>
<proteinExistence type="predicted"/>
<feature type="compositionally biased region" description="Basic residues" evidence="1">
    <location>
        <begin position="61"/>
        <end position="72"/>
    </location>
</feature>
<feature type="region of interest" description="Disordered" evidence="1">
    <location>
        <begin position="1"/>
        <end position="72"/>
    </location>
</feature>